<feature type="transmembrane region" description="Helical" evidence="1">
    <location>
        <begin position="90"/>
        <end position="119"/>
    </location>
</feature>
<evidence type="ECO:0000313" key="2">
    <source>
        <dbReference type="EMBL" id="KAJ8736753.1"/>
    </source>
</evidence>
<protein>
    <submittedName>
        <fullName evidence="2">Uncharacterized protein</fullName>
    </submittedName>
</protein>
<evidence type="ECO:0000256" key="1">
    <source>
        <dbReference type="SAM" id="Phobius"/>
    </source>
</evidence>
<reference evidence="2" key="1">
    <citation type="submission" date="2023-03" db="EMBL/GenBank/DDBJ databases">
        <title>Chromosome-level genomes of two armyworms, Mythimna separata and Mythimna loreyi, provide insights into the biosynthesis and reception of sex pheromones.</title>
        <authorList>
            <person name="Zhao H."/>
        </authorList>
    </citation>
    <scope>NUCLEOTIDE SEQUENCE</scope>
    <source>
        <strain evidence="2">BeijingLab</strain>
        <tissue evidence="2">Pupa</tissue>
    </source>
</reference>
<keyword evidence="1" id="KW-0812">Transmembrane</keyword>
<dbReference type="EMBL" id="JARGEI010000001">
    <property type="protein sequence ID" value="KAJ8736753.1"/>
    <property type="molecule type" value="Genomic_DNA"/>
</dbReference>
<dbReference type="Proteomes" id="UP001231518">
    <property type="component" value="Chromosome 1"/>
</dbReference>
<keyword evidence="1" id="KW-1133">Transmembrane helix</keyword>
<accession>A0AAD7Z3L2</accession>
<keyword evidence="1" id="KW-0472">Membrane</keyword>
<name>A0AAD7Z3L2_MYTSE</name>
<comment type="caution">
    <text evidence="2">The sequence shown here is derived from an EMBL/GenBank/DDBJ whole genome shotgun (WGS) entry which is preliminary data.</text>
</comment>
<gene>
    <name evidence="2" type="ORF">PYW07_000024</name>
</gene>
<sequence length="126" mass="14425">MARVCHEWGASLLRPPHAFQSRSYYLLGRSANHPTDAEHDLYYFRLSASRYLMLCRGRGAVAAPPGCEPLHSRCMSVGSQRRLRRLGRGLGADSCLFCIIVFYSVVLSFLFTLSFRYFAVNWPLFR</sequence>
<dbReference type="AlphaFoldDB" id="A0AAD7Z3L2"/>
<evidence type="ECO:0000313" key="3">
    <source>
        <dbReference type="Proteomes" id="UP001231518"/>
    </source>
</evidence>
<proteinExistence type="predicted"/>
<keyword evidence="3" id="KW-1185">Reference proteome</keyword>
<organism evidence="2 3">
    <name type="scientific">Mythimna separata</name>
    <name type="common">Oriental armyworm</name>
    <name type="synonym">Pseudaletia separata</name>
    <dbReference type="NCBI Taxonomy" id="271217"/>
    <lineage>
        <taxon>Eukaryota</taxon>
        <taxon>Metazoa</taxon>
        <taxon>Ecdysozoa</taxon>
        <taxon>Arthropoda</taxon>
        <taxon>Hexapoda</taxon>
        <taxon>Insecta</taxon>
        <taxon>Pterygota</taxon>
        <taxon>Neoptera</taxon>
        <taxon>Endopterygota</taxon>
        <taxon>Lepidoptera</taxon>
        <taxon>Glossata</taxon>
        <taxon>Ditrysia</taxon>
        <taxon>Noctuoidea</taxon>
        <taxon>Noctuidae</taxon>
        <taxon>Noctuinae</taxon>
        <taxon>Hadenini</taxon>
        <taxon>Mythimna</taxon>
    </lineage>
</organism>